<dbReference type="InterPro" id="IPR015943">
    <property type="entry name" value="WD40/YVTN_repeat-like_dom_sf"/>
</dbReference>
<name>A0A074LGV1_9BACT</name>
<dbReference type="Proteomes" id="UP000027821">
    <property type="component" value="Unassembled WGS sequence"/>
</dbReference>
<dbReference type="RefSeq" id="WP_035076206.1">
    <property type="nucleotide sequence ID" value="NZ_JMIH01000023.1"/>
</dbReference>
<accession>A0A074LGV1</accession>
<reference evidence="1 2" key="1">
    <citation type="submission" date="2014-04" db="EMBL/GenBank/DDBJ databases">
        <title>Characterization and application of a salt tolerant electro-active bacterium.</title>
        <authorList>
            <person name="Yang L."/>
            <person name="Wei S."/>
            <person name="Tay Q.X.M."/>
        </authorList>
    </citation>
    <scope>NUCLEOTIDE SEQUENCE [LARGE SCALE GENOMIC DNA]</scope>
    <source>
        <strain evidence="1 2">LY1</strain>
    </source>
</reference>
<proteinExistence type="predicted"/>
<evidence type="ECO:0000313" key="1">
    <source>
        <dbReference type="EMBL" id="KEO73012.1"/>
    </source>
</evidence>
<gene>
    <name evidence="1" type="ORF">EL17_15485</name>
</gene>
<dbReference type="SUPFAM" id="SSF63825">
    <property type="entry name" value="YWTD domain"/>
    <property type="match status" value="1"/>
</dbReference>
<sequence length="540" mass="58898">MKKHPLLLNVLVGLLLFSCSQEEEDQLPLFNNDEHIVLNTSTDLNSRVKKDGIGVVGIISKNNPTGKYMKSGDSKIPGSWPIEMIGQINLPKFEGNTLHLTGIDIFDNHAFITYKGDDNLYLGAIEILDLSSQSQPKIMSQAIFTNASLNDVKYSQGKLYIPATFNMDSDPKLKSRANIITVSTSNGVFSGDFRIDPLKGEHATGVSVSDNHIITSSSNKGIISLLNKSNSAIVKEMDFPDLKQVVYASNRIVALNEKGEISLLDPNSLNIIKTIKMGGHLPLSIEAHNGLLYVSEGSLGSTVYDLSSANQMTKLNIPQKDPNNKAHSTQHISSNDKLLLMANGAAGMSIFELKHNHVIEELGNLELKATPDMVKTSNQYIIASSKKSGTHILRINTTHQINDNGCAGLKAYDDCSWIIVKANRPQAYSGITAADGLEVSDQLTYCGSLSIKNFISVHPKGSFNMRGNLTVGSFGRNTGMIINERFTVEGNVVIYGNLFINKNAKIEFLGDDSKITVHGKVTKQDGHSIKGKFNDTEGKF</sequence>
<dbReference type="PROSITE" id="PS51257">
    <property type="entry name" value="PROKAR_LIPOPROTEIN"/>
    <property type="match status" value="1"/>
</dbReference>
<dbReference type="Gene3D" id="2.130.10.10">
    <property type="entry name" value="YVTN repeat-like/Quinoprotein amine dehydrogenase"/>
    <property type="match status" value="1"/>
</dbReference>
<comment type="caution">
    <text evidence="1">The sequence shown here is derived from an EMBL/GenBank/DDBJ whole genome shotgun (WGS) entry which is preliminary data.</text>
</comment>
<keyword evidence="2" id="KW-1185">Reference proteome</keyword>
<evidence type="ECO:0008006" key="3">
    <source>
        <dbReference type="Google" id="ProtNLM"/>
    </source>
</evidence>
<evidence type="ECO:0000313" key="2">
    <source>
        <dbReference type="Proteomes" id="UP000027821"/>
    </source>
</evidence>
<protein>
    <recommendedName>
        <fullName evidence="3">Lipoprotein</fullName>
    </recommendedName>
</protein>
<organism evidence="1 2">
    <name type="scientific">Anditalea andensis</name>
    <dbReference type="NCBI Taxonomy" id="1048983"/>
    <lineage>
        <taxon>Bacteria</taxon>
        <taxon>Pseudomonadati</taxon>
        <taxon>Bacteroidota</taxon>
        <taxon>Cytophagia</taxon>
        <taxon>Cytophagales</taxon>
        <taxon>Cytophagaceae</taxon>
        <taxon>Anditalea</taxon>
    </lineage>
</organism>
<dbReference type="EMBL" id="JMIH01000023">
    <property type="protein sequence ID" value="KEO73012.1"/>
    <property type="molecule type" value="Genomic_DNA"/>
</dbReference>
<dbReference type="eggNOG" id="COG5276">
    <property type="taxonomic scope" value="Bacteria"/>
</dbReference>
<dbReference type="AlphaFoldDB" id="A0A074LGV1"/>
<dbReference type="OrthoDB" id="814028at2"/>